<sequence>MEKYDFKEEQKTKMVEWRQSNISTKDKGFQNKRDYDHIVPAQYWAETLWEGIKDELIEYIESEKIQPHTGKHNLLSSWVCCANLYFPIRNNNMLRQLMNDFLKIHVSNKIVNITNVELEFAFPKGDKLNPENLLGEKDGNRGSGQTSPDVVFEVDTVKGEGYILTECKYTEHSFYTCSARKQSDIIKRKKNPDPSRCMCSANSCDYNNICHQNEWDRKYWDHITLSEKGKNILKRCPASTSGYQLFRQQALAEGIAKSNKYELVASAVAYDGRNKVLTKCLSTTGVNDFTTSWSELFDGKSIFKTWTHQEWVSYVRENQKNGEFDNWLTYLKDRYGY</sequence>
<dbReference type="InterPro" id="IPR054333">
    <property type="entry name" value="REase-ARP-assoc"/>
</dbReference>
<reference evidence="2" key="1">
    <citation type="submission" date="2017-02" db="EMBL/GenBank/DDBJ databases">
        <authorList>
            <person name="Varghese N."/>
            <person name="Submissions S."/>
        </authorList>
    </citation>
    <scope>NUCLEOTIDE SEQUENCE [LARGE SCALE GENOMIC DNA]</scope>
    <source>
        <strain evidence="2">DSM 24967</strain>
    </source>
</reference>
<evidence type="ECO:0000313" key="1">
    <source>
        <dbReference type="EMBL" id="SKB89693.1"/>
    </source>
</evidence>
<name>A0A1T5F0K4_9BACT</name>
<dbReference type="EMBL" id="FUYQ01000035">
    <property type="protein sequence ID" value="SKB89693.1"/>
    <property type="molecule type" value="Genomic_DNA"/>
</dbReference>
<evidence type="ECO:0008006" key="3">
    <source>
        <dbReference type="Google" id="ProtNLM"/>
    </source>
</evidence>
<dbReference type="Proteomes" id="UP000190852">
    <property type="component" value="Unassembled WGS sequence"/>
</dbReference>
<dbReference type="AlphaFoldDB" id="A0A1T5F0K4"/>
<accession>A0A1T5F0K4</accession>
<proteinExistence type="predicted"/>
<evidence type="ECO:0000313" key="2">
    <source>
        <dbReference type="Proteomes" id="UP000190852"/>
    </source>
</evidence>
<dbReference type="Pfam" id="PF22558">
    <property type="entry name" value="REase-ARP"/>
    <property type="match status" value="1"/>
</dbReference>
<gene>
    <name evidence="1" type="ORF">SAMN05660349_03245</name>
</gene>
<keyword evidence="2" id="KW-1185">Reference proteome</keyword>
<organism evidence="1 2">
    <name type="scientific">Parabacteroides chartae</name>
    <dbReference type="NCBI Taxonomy" id="1037355"/>
    <lineage>
        <taxon>Bacteria</taxon>
        <taxon>Pseudomonadati</taxon>
        <taxon>Bacteroidota</taxon>
        <taxon>Bacteroidia</taxon>
        <taxon>Bacteroidales</taxon>
        <taxon>Tannerellaceae</taxon>
        <taxon>Parabacteroides</taxon>
    </lineage>
</organism>
<dbReference type="RefSeq" id="WP_079684602.1">
    <property type="nucleotide sequence ID" value="NZ_FUYQ01000035.1"/>
</dbReference>
<protein>
    <recommendedName>
        <fullName evidence="3">PD-(D/E)XK nuclease superfamily protein</fullName>
    </recommendedName>
</protein>